<dbReference type="Proteomes" id="UP000237000">
    <property type="component" value="Unassembled WGS sequence"/>
</dbReference>
<dbReference type="InParanoid" id="A0A2P5F062"/>
<sequence length="168" mass="19768">MARGLDNKIKKEKSSKILLPDFPKSKYESNLPHYRKRRDSSENSCYRWKSPRHVEEDLLIGKDGLLSRGLGGSPPTTNTMEPEVVQARAFMQEKIYEILIRRHQPPTNEQQRKRFQDIVKRIEDCLFRVAHTKEDYLNLDTLESRLHNLLRRPTLNNQNQESPQAKTT</sequence>
<dbReference type="EMBL" id="JXTC01000076">
    <property type="protein sequence ID" value="PON91184.1"/>
    <property type="molecule type" value="Genomic_DNA"/>
</dbReference>
<proteinExistence type="predicted"/>
<dbReference type="OrthoDB" id="1751500at2759"/>
<name>A0A2P5F062_TREOI</name>
<gene>
    <name evidence="1" type="ORF">TorRG33x02_130000</name>
</gene>
<reference evidence="2" key="1">
    <citation type="submission" date="2016-06" db="EMBL/GenBank/DDBJ databases">
        <title>Parallel loss of symbiosis genes in relatives of nitrogen-fixing non-legume Parasponia.</title>
        <authorList>
            <person name="Van Velzen R."/>
            <person name="Holmer R."/>
            <person name="Bu F."/>
            <person name="Rutten L."/>
            <person name="Van Zeijl A."/>
            <person name="Liu W."/>
            <person name="Santuari L."/>
            <person name="Cao Q."/>
            <person name="Sharma T."/>
            <person name="Shen D."/>
            <person name="Roswanjaya Y."/>
            <person name="Wardhani T."/>
            <person name="Kalhor M.S."/>
            <person name="Jansen J."/>
            <person name="Van den Hoogen J."/>
            <person name="Gungor B."/>
            <person name="Hartog M."/>
            <person name="Hontelez J."/>
            <person name="Verver J."/>
            <person name="Yang W.-C."/>
            <person name="Schijlen E."/>
            <person name="Repin R."/>
            <person name="Schilthuizen M."/>
            <person name="Schranz E."/>
            <person name="Heidstra R."/>
            <person name="Miyata K."/>
            <person name="Fedorova E."/>
            <person name="Kohlen W."/>
            <person name="Bisseling T."/>
            <person name="Smit S."/>
            <person name="Geurts R."/>
        </authorList>
    </citation>
    <scope>NUCLEOTIDE SEQUENCE [LARGE SCALE GENOMIC DNA]</scope>
    <source>
        <strain evidence="2">cv. RG33-2</strain>
    </source>
</reference>
<dbReference type="AlphaFoldDB" id="A0A2P5F062"/>
<evidence type="ECO:0000313" key="1">
    <source>
        <dbReference type="EMBL" id="PON91184.1"/>
    </source>
</evidence>
<organism evidence="1 2">
    <name type="scientific">Trema orientale</name>
    <name type="common">Charcoal tree</name>
    <name type="synonym">Celtis orientalis</name>
    <dbReference type="NCBI Taxonomy" id="63057"/>
    <lineage>
        <taxon>Eukaryota</taxon>
        <taxon>Viridiplantae</taxon>
        <taxon>Streptophyta</taxon>
        <taxon>Embryophyta</taxon>
        <taxon>Tracheophyta</taxon>
        <taxon>Spermatophyta</taxon>
        <taxon>Magnoliopsida</taxon>
        <taxon>eudicotyledons</taxon>
        <taxon>Gunneridae</taxon>
        <taxon>Pentapetalae</taxon>
        <taxon>rosids</taxon>
        <taxon>fabids</taxon>
        <taxon>Rosales</taxon>
        <taxon>Cannabaceae</taxon>
        <taxon>Trema</taxon>
    </lineage>
</organism>
<comment type="caution">
    <text evidence="1">The sequence shown here is derived from an EMBL/GenBank/DDBJ whole genome shotgun (WGS) entry which is preliminary data.</text>
</comment>
<dbReference type="STRING" id="63057.A0A2P5F062"/>
<accession>A0A2P5F062</accession>
<evidence type="ECO:0000313" key="2">
    <source>
        <dbReference type="Proteomes" id="UP000237000"/>
    </source>
</evidence>
<protein>
    <submittedName>
        <fullName evidence="1">Uncharacterized protein</fullName>
    </submittedName>
</protein>
<keyword evidence="2" id="KW-1185">Reference proteome</keyword>